<keyword evidence="7" id="KW-0106">Calcium</keyword>
<evidence type="ECO:0000256" key="10">
    <source>
        <dbReference type="ARBA" id="ARBA00023054"/>
    </source>
</evidence>
<feature type="domain" description="C-type lectin" evidence="18">
    <location>
        <begin position="520"/>
        <end position="637"/>
    </location>
</feature>
<dbReference type="SUPFAM" id="SSF56436">
    <property type="entry name" value="C-type lectin-like"/>
    <property type="match status" value="1"/>
</dbReference>
<feature type="compositionally biased region" description="Low complexity" evidence="16">
    <location>
        <begin position="417"/>
        <end position="426"/>
    </location>
</feature>
<keyword evidence="3 17" id="KW-0812">Transmembrane</keyword>
<feature type="compositionally biased region" description="Gly residues" evidence="16">
    <location>
        <begin position="470"/>
        <end position="479"/>
    </location>
</feature>
<feature type="coiled-coil region" evidence="15">
    <location>
        <begin position="182"/>
        <end position="216"/>
    </location>
</feature>
<dbReference type="InterPro" id="IPR018378">
    <property type="entry name" value="C-type_lectin_CS"/>
</dbReference>
<dbReference type="Pfam" id="PF26004">
    <property type="entry name" value="COLEC12"/>
    <property type="match status" value="1"/>
</dbReference>
<dbReference type="InterPro" id="IPR033989">
    <property type="entry name" value="CD209-like_CTLD"/>
</dbReference>
<dbReference type="Pfam" id="PF00059">
    <property type="entry name" value="Lectin_C"/>
    <property type="match status" value="1"/>
</dbReference>
<dbReference type="InterPro" id="IPR058762">
    <property type="entry name" value="COLEC12_dom"/>
</dbReference>
<accession>A0A3Q3KG16</accession>
<dbReference type="PANTHER" id="PTHR22803">
    <property type="entry name" value="MANNOSE, PHOSPHOLIPASE, LECTIN RECEPTOR RELATED"/>
    <property type="match status" value="1"/>
</dbReference>
<evidence type="ECO:0000256" key="6">
    <source>
        <dbReference type="ARBA" id="ARBA00022737"/>
    </source>
</evidence>
<evidence type="ECO:0000256" key="1">
    <source>
        <dbReference type="ARBA" id="ARBA00004606"/>
    </source>
</evidence>
<keyword evidence="5" id="KW-0430">Lectin</keyword>
<feature type="transmembrane region" description="Helical" evidence="17">
    <location>
        <begin position="36"/>
        <end position="57"/>
    </location>
</feature>
<evidence type="ECO:0000256" key="2">
    <source>
        <dbReference type="ARBA" id="ARBA00017460"/>
    </source>
</evidence>
<keyword evidence="12 17" id="KW-0472">Membrane</keyword>
<keyword evidence="20" id="KW-1185">Reference proteome</keyword>
<evidence type="ECO:0000256" key="5">
    <source>
        <dbReference type="ARBA" id="ARBA00022734"/>
    </source>
</evidence>
<reference evidence="19" key="2">
    <citation type="submission" date="2025-09" db="UniProtKB">
        <authorList>
            <consortium name="Ensembl"/>
        </authorList>
    </citation>
    <scope>IDENTIFICATION</scope>
</reference>
<keyword evidence="13" id="KW-1015">Disulfide bond</keyword>
<evidence type="ECO:0000256" key="15">
    <source>
        <dbReference type="SAM" id="Coils"/>
    </source>
</evidence>
<dbReference type="InterPro" id="IPR050111">
    <property type="entry name" value="C-type_lectin/snaclec_domain"/>
</dbReference>
<comment type="subcellular location">
    <subcellularLocation>
        <location evidence="1">Membrane</location>
        <topology evidence="1">Single-pass type II membrane protein</topology>
    </subcellularLocation>
</comment>
<evidence type="ECO:0000256" key="9">
    <source>
        <dbReference type="ARBA" id="ARBA00022989"/>
    </source>
</evidence>
<evidence type="ECO:0000256" key="11">
    <source>
        <dbReference type="ARBA" id="ARBA00023119"/>
    </source>
</evidence>
<dbReference type="STRING" id="43700.ENSMALP00000028516"/>
<dbReference type="InterPro" id="IPR008160">
    <property type="entry name" value="Collagen"/>
</dbReference>
<evidence type="ECO:0000313" key="20">
    <source>
        <dbReference type="Proteomes" id="UP000261600"/>
    </source>
</evidence>
<evidence type="ECO:0000259" key="18">
    <source>
        <dbReference type="PROSITE" id="PS50041"/>
    </source>
</evidence>
<evidence type="ECO:0000313" key="19">
    <source>
        <dbReference type="Ensembl" id="ENSMALP00000028516.1"/>
    </source>
</evidence>
<dbReference type="SMART" id="SM00034">
    <property type="entry name" value="CLECT"/>
    <property type="match status" value="1"/>
</dbReference>
<dbReference type="PROSITE" id="PS00615">
    <property type="entry name" value="C_TYPE_LECTIN_1"/>
    <property type="match status" value="1"/>
</dbReference>
<dbReference type="InterPro" id="IPR001304">
    <property type="entry name" value="C-type_lectin-like"/>
</dbReference>
<dbReference type="GO" id="GO:0005581">
    <property type="term" value="C:collagen trimer"/>
    <property type="evidence" value="ECO:0007669"/>
    <property type="project" value="UniProtKB-KW"/>
</dbReference>
<keyword evidence="14" id="KW-0675">Receptor</keyword>
<dbReference type="PROSITE" id="PS50041">
    <property type="entry name" value="C_TYPE_LECTIN_2"/>
    <property type="match status" value="1"/>
</dbReference>
<organism evidence="19 20">
    <name type="scientific">Monopterus albus</name>
    <name type="common">Swamp eel</name>
    <dbReference type="NCBI Taxonomy" id="43700"/>
    <lineage>
        <taxon>Eukaryota</taxon>
        <taxon>Metazoa</taxon>
        <taxon>Chordata</taxon>
        <taxon>Craniata</taxon>
        <taxon>Vertebrata</taxon>
        <taxon>Euteleostomi</taxon>
        <taxon>Actinopterygii</taxon>
        <taxon>Neopterygii</taxon>
        <taxon>Teleostei</taxon>
        <taxon>Neoteleostei</taxon>
        <taxon>Acanthomorphata</taxon>
        <taxon>Anabantaria</taxon>
        <taxon>Synbranchiformes</taxon>
        <taxon>Synbranchidae</taxon>
        <taxon>Monopterus</taxon>
    </lineage>
</organism>
<evidence type="ECO:0000256" key="17">
    <source>
        <dbReference type="SAM" id="Phobius"/>
    </source>
</evidence>
<dbReference type="Proteomes" id="UP000261600">
    <property type="component" value="Unplaced"/>
</dbReference>
<evidence type="ECO:0000256" key="13">
    <source>
        <dbReference type="ARBA" id="ARBA00023157"/>
    </source>
</evidence>
<proteinExistence type="predicted"/>
<evidence type="ECO:0000256" key="7">
    <source>
        <dbReference type="ARBA" id="ARBA00022837"/>
    </source>
</evidence>
<dbReference type="CDD" id="cd03590">
    <property type="entry name" value="CLECT_DC-SIGN_like"/>
    <property type="match status" value="1"/>
</dbReference>
<dbReference type="Gene3D" id="3.10.100.10">
    <property type="entry name" value="Mannose-Binding Protein A, subunit A"/>
    <property type="match status" value="1"/>
</dbReference>
<keyword evidence="4" id="KW-0479">Metal-binding</keyword>
<name>A0A3Q3KG16_MONAL</name>
<feature type="region of interest" description="Disordered" evidence="16">
    <location>
        <begin position="400"/>
        <end position="516"/>
    </location>
</feature>
<keyword evidence="6" id="KW-0677">Repeat</keyword>
<evidence type="ECO:0000256" key="4">
    <source>
        <dbReference type="ARBA" id="ARBA00022723"/>
    </source>
</evidence>
<dbReference type="AlphaFoldDB" id="A0A3Q3KG16"/>
<dbReference type="Pfam" id="PF01391">
    <property type="entry name" value="Collagen"/>
    <property type="match status" value="1"/>
</dbReference>
<evidence type="ECO:0000256" key="14">
    <source>
        <dbReference type="ARBA" id="ARBA00023170"/>
    </source>
</evidence>
<keyword evidence="8" id="KW-0735">Signal-anchor</keyword>
<dbReference type="InterPro" id="IPR016187">
    <property type="entry name" value="CTDL_fold"/>
</dbReference>
<keyword evidence="10 15" id="KW-0175">Coiled coil</keyword>
<evidence type="ECO:0000256" key="3">
    <source>
        <dbReference type="ARBA" id="ARBA00022692"/>
    </source>
</evidence>
<evidence type="ECO:0000256" key="16">
    <source>
        <dbReference type="SAM" id="MobiDB-lite"/>
    </source>
</evidence>
<feature type="compositionally biased region" description="Low complexity" evidence="16">
    <location>
        <begin position="454"/>
        <end position="469"/>
    </location>
</feature>
<evidence type="ECO:0000256" key="8">
    <source>
        <dbReference type="ARBA" id="ARBA00022968"/>
    </source>
</evidence>
<sequence length="671" mass="73073">VFCDLLDELSLRSWGNFGIQEGTECTKCKNDWALRAAIALLYVLCALLTIAVAVLGYKEIQQIHSCVVTKIFEDSSPCLTSCVQNYCLSFQLFTGQVPIQQRPLVFKISRLASSLQSYLEGNAATLRGLNQSLNSYSGLINDLQTDTSWLQSELQGQVKVQTQTQVSINALNITQFQQRSLLSTLQKTVEDAGQAVQKLKNDYQGLQQTARQTQADTEWLKGKVQNIHVLAANNSALAQSNGEAVEDLGAQLSTLASQIQNTSALTEGHGQSLRELMDHQRDHDNATSSKFDEMEARLDRHENDIDRVTGNVSFSAQLLGTISSNLNSLRSCAETVMLHSDLLLGLNSSVTEAKAESKELRTQQDELAARLDREVNNLSMVMEKMKVVDSKHSLLINNFTILQGPPGPRGPRGDKGPQGPVGQPGQRGDKGDKGIPGYVGPKGKKGDAGPPGPFGAVGAPGAQGLPGPKGSRGSGGRSGNTGDKGDPGPPGLPGREGPSGSPGLPGPPGPRGEAGPFRSFGDSCYYFSSGSQRLSFDDANQFCTNKSSHMLIINDDEEQQFVRTAIAGKGYFWLGLTDKEEENIWKWVDGTIPVKWKPGQPDNWTHGHEDGEDCAGLIHDANWNDFYCTDHIGFICERISNMVLSTQRCFLNVMFTMFFFSINRNMFVSTF</sequence>
<feature type="compositionally biased region" description="Low complexity" evidence="16">
    <location>
        <begin position="493"/>
        <end position="502"/>
    </location>
</feature>
<dbReference type="InterPro" id="IPR016186">
    <property type="entry name" value="C-type_lectin-like/link_sf"/>
</dbReference>
<reference evidence="19" key="1">
    <citation type="submission" date="2025-08" db="UniProtKB">
        <authorList>
            <consortium name="Ensembl"/>
        </authorList>
    </citation>
    <scope>IDENTIFICATION</scope>
</reference>
<evidence type="ECO:0000256" key="12">
    <source>
        <dbReference type="ARBA" id="ARBA00023136"/>
    </source>
</evidence>
<dbReference type="GO" id="GO:0030246">
    <property type="term" value="F:carbohydrate binding"/>
    <property type="evidence" value="ECO:0007669"/>
    <property type="project" value="UniProtKB-KW"/>
</dbReference>
<keyword evidence="9 17" id="KW-1133">Transmembrane helix</keyword>
<keyword evidence="11" id="KW-0176">Collagen</keyword>
<dbReference type="Ensembl" id="ENSMALT00000029034.1">
    <property type="protein sequence ID" value="ENSMALP00000028516.1"/>
    <property type="gene ID" value="ENSMALG00000019688.1"/>
</dbReference>
<protein>
    <recommendedName>
        <fullName evidence="2">Collectin-12</fullName>
    </recommendedName>
</protein>